<dbReference type="KEGG" id="dar:Daro_1807"/>
<proteinExistence type="predicted"/>
<evidence type="ECO:0000256" key="1">
    <source>
        <dbReference type="SAM" id="MobiDB-lite"/>
    </source>
</evidence>
<feature type="compositionally biased region" description="Pro residues" evidence="1">
    <location>
        <begin position="92"/>
        <end position="104"/>
    </location>
</feature>
<dbReference type="InterPro" id="IPR025392">
    <property type="entry name" value="DUF4124"/>
</dbReference>
<dbReference type="Pfam" id="PF13511">
    <property type="entry name" value="DUF4124"/>
    <property type="match status" value="1"/>
</dbReference>
<accession>Q47F28</accession>
<dbReference type="EMBL" id="CP000089">
    <property type="protein sequence ID" value="AAZ46553.1"/>
    <property type="molecule type" value="Genomic_DNA"/>
</dbReference>
<dbReference type="AlphaFoldDB" id="Q47F28"/>
<feature type="chain" id="PRO_5004233445" description="DUF4124 domain-containing protein" evidence="2">
    <location>
        <begin position="19"/>
        <end position="119"/>
    </location>
</feature>
<reference evidence="4" key="1">
    <citation type="submission" date="2005-08" db="EMBL/GenBank/DDBJ databases">
        <title>Complete sequence of Dechloromonas aromatica RCB.</title>
        <authorList>
            <person name="Salinero K.K."/>
            <person name="Copeland A."/>
            <person name="Lucas S."/>
            <person name="Lapidus A."/>
            <person name="Barry K."/>
            <person name="Detter J.C."/>
            <person name="Glavina T."/>
            <person name="Hammon N."/>
            <person name="Israni S."/>
            <person name="Pitluck S."/>
            <person name="Di Bartolo G."/>
            <person name="Trong S."/>
            <person name="Schmutz J."/>
            <person name="Larimer F."/>
            <person name="Land M."/>
            <person name="Ivanova N."/>
            <person name="Richardson P."/>
        </authorList>
    </citation>
    <scope>NUCLEOTIDE SEQUENCE</scope>
    <source>
        <strain evidence="4">RCB</strain>
    </source>
</reference>
<dbReference type="HOGENOM" id="CLU_2057524_0_0_4"/>
<organism evidence="4">
    <name type="scientific">Dechloromonas aromatica (strain RCB)</name>
    <dbReference type="NCBI Taxonomy" id="159087"/>
    <lineage>
        <taxon>Bacteria</taxon>
        <taxon>Pseudomonadati</taxon>
        <taxon>Pseudomonadota</taxon>
        <taxon>Betaproteobacteria</taxon>
        <taxon>Rhodocyclales</taxon>
        <taxon>Azonexaceae</taxon>
        <taxon>Dechloromonas</taxon>
    </lineage>
</organism>
<feature type="region of interest" description="Disordered" evidence="1">
    <location>
        <begin position="46"/>
        <end position="119"/>
    </location>
</feature>
<sequence length="119" mass="12431">MRYSVFFALLLCSNVSSADVFTCHTSSGETVYSDIPCAKGAVIEKISPSESDSDPATAKQELERQKAYTARQAAENARERAATGPAILPDYSSPPPASPAPTPLSPSSSGGGTTPPRVR</sequence>
<evidence type="ECO:0000313" key="4">
    <source>
        <dbReference type="EMBL" id="AAZ46553.1"/>
    </source>
</evidence>
<keyword evidence="2" id="KW-0732">Signal</keyword>
<evidence type="ECO:0000259" key="3">
    <source>
        <dbReference type="Pfam" id="PF13511"/>
    </source>
</evidence>
<feature type="domain" description="DUF4124" evidence="3">
    <location>
        <begin position="7"/>
        <end position="60"/>
    </location>
</feature>
<name>Q47F28_DECAR</name>
<feature type="signal peptide" evidence="2">
    <location>
        <begin position="1"/>
        <end position="18"/>
    </location>
</feature>
<evidence type="ECO:0000256" key="2">
    <source>
        <dbReference type="SAM" id="SignalP"/>
    </source>
</evidence>
<protein>
    <recommendedName>
        <fullName evidence="3">DUF4124 domain-containing protein</fullName>
    </recommendedName>
</protein>
<gene>
    <name evidence="4" type="ordered locus">Daro_1807</name>
</gene>